<dbReference type="InterPro" id="IPR010730">
    <property type="entry name" value="HET"/>
</dbReference>
<keyword evidence="3" id="KW-1185">Reference proteome</keyword>
<evidence type="ECO:0000313" key="3">
    <source>
        <dbReference type="Proteomes" id="UP001295740"/>
    </source>
</evidence>
<dbReference type="PANTHER" id="PTHR10622:SF10">
    <property type="entry name" value="HET DOMAIN-CONTAINING PROTEIN"/>
    <property type="match status" value="1"/>
</dbReference>
<dbReference type="EMBL" id="CAUWAG010000013">
    <property type="protein sequence ID" value="CAJ2510237.1"/>
    <property type="molecule type" value="Genomic_DNA"/>
</dbReference>
<comment type="caution">
    <text evidence="2">The sequence shown here is derived from an EMBL/GenBank/DDBJ whole genome shotgun (WGS) entry which is preliminary data.</text>
</comment>
<evidence type="ECO:0000259" key="1">
    <source>
        <dbReference type="Pfam" id="PF06985"/>
    </source>
</evidence>
<dbReference type="AlphaFoldDB" id="A0AAI8VSF6"/>
<feature type="domain" description="Heterokaryon incompatibility" evidence="1">
    <location>
        <begin position="25"/>
        <end position="146"/>
    </location>
</feature>
<name>A0AAI8VSF6_9PEZI</name>
<dbReference type="PANTHER" id="PTHR10622">
    <property type="entry name" value="HET DOMAIN-CONTAINING PROTEIN"/>
    <property type="match status" value="1"/>
</dbReference>
<protein>
    <submittedName>
        <fullName evidence="2">Uu.00g061370.m01.CDS01</fullName>
    </submittedName>
</protein>
<gene>
    <name evidence="2" type="ORF">KHLLAP_LOCUS10705</name>
</gene>
<accession>A0AAI8VSF6</accession>
<organism evidence="2 3">
    <name type="scientific">Anthostomella pinea</name>
    <dbReference type="NCBI Taxonomy" id="933095"/>
    <lineage>
        <taxon>Eukaryota</taxon>
        <taxon>Fungi</taxon>
        <taxon>Dikarya</taxon>
        <taxon>Ascomycota</taxon>
        <taxon>Pezizomycotina</taxon>
        <taxon>Sordariomycetes</taxon>
        <taxon>Xylariomycetidae</taxon>
        <taxon>Xylariales</taxon>
        <taxon>Xylariaceae</taxon>
        <taxon>Anthostomella</taxon>
    </lineage>
</organism>
<reference evidence="2" key="1">
    <citation type="submission" date="2023-10" db="EMBL/GenBank/DDBJ databases">
        <authorList>
            <person name="Hackl T."/>
        </authorList>
    </citation>
    <scope>NUCLEOTIDE SEQUENCE</scope>
</reference>
<proteinExistence type="predicted"/>
<sequence length="255" mass="29371">MGLLKLENDGSIRLTKDLVNNIPPYAILSHTWGDDEDEVTFQDMTEQTGRSKRGYQKIKFCCEQAAEDDLKHSWVDTCCIDKFNSTELNEAINSMFRWYQDATRCYVYLSDVSKSVNLQVDELSRPVWKSGFRNSRWFTRGWTLQELIAPSSVEFFEFAGHHGRRPGQARVLLVVVRRRVEQTAAGVADAPLRGKYPYVGLIFTPTNNRVYHPLQRSQNDVYGVTTPNESVNYSVNRVVPSALELAFRVLWMMQM</sequence>
<dbReference type="Proteomes" id="UP001295740">
    <property type="component" value="Unassembled WGS sequence"/>
</dbReference>
<evidence type="ECO:0000313" key="2">
    <source>
        <dbReference type="EMBL" id="CAJ2510237.1"/>
    </source>
</evidence>
<dbReference type="Pfam" id="PF06985">
    <property type="entry name" value="HET"/>
    <property type="match status" value="1"/>
</dbReference>